<dbReference type="InterPro" id="IPR006631">
    <property type="entry name" value="DM4_12"/>
</dbReference>
<keyword evidence="2" id="KW-1185">Reference proteome</keyword>
<dbReference type="AlphaFoldDB" id="A0AAJ7CH48"/>
<dbReference type="Pfam" id="PF07841">
    <property type="entry name" value="DM4_12"/>
    <property type="match status" value="1"/>
</dbReference>
<dbReference type="RefSeq" id="XP_015609924.1">
    <property type="nucleotide sequence ID" value="XM_015754438.2"/>
</dbReference>
<feature type="chain" id="PRO_5042528543" evidence="1">
    <location>
        <begin position="23"/>
        <end position="162"/>
    </location>
</feature>
<keyword evidence="1" id="KW-0732">Signal</keyword>
<name>A0AAJ7CH48_CEPCN</name>
<dbReference type="KEGG" id="ccin:107274882"/>
<proteinExistence type="predicted"/>
<reference evidence="3" key="1">
    <citation type="submission" date="2025-08" db="UniProtKB">
        <authorList>
            <consortium name="RefSeq"/>
        </authorList>
    </citation>
    <scope>IDENTIFICATION</scope>
</reference>
<evidence type="ECO:0000313" key="2">
    <source>
        <dbReference type="Proteomes" id="UP000694920"/>
    </source>
</evidence>
<dbReference type="Proteomes" id="UP000694920">
    <property type="component" value="Unplaced"/>
</dbReference>
<gene>
    <name evidence="3" type="primary">LOC107274882</name>
</gene>
<accession>A0AAJ7CH48</accession>
<evidence type="ECO:0000313" key="3">
    <source>
        <dbReference type="RefSeq" id="XP_015609924.1"/>
    </source>
</evidence>
<sequence length="162" mass="18291">MIFFYLKALVLGLILLLGNVGGNHRTKRVITFPRGSTMFYRVTYKLNMVPYSTLFAQASGFKVAWKLPVDSSIRISRSARDLHDMAEFMYERHGFDGRICVLKNICQAMERIRGHDGVIVKILKLIIGSDGNSTSTVDSLECDNYIDYCPLELNSVQGLGEF</sequence>
<protein>
    <submittedName>
        <fullName evidence="3">Uncharacterized protein LOC107274882</fullName>
    </submittedName>
</protein>
<organism evidence="2 3">
    <name type="scientific">Cephus cinctus</name>
    <name type="common">Wheat stem sawfly</name>
    <dbReference type="NCBI Taxonomy" id="211228"/>
    <lineage>
        <taxon>Eukaryota</taxon>
        <taxon>Metazoa</taxon>
        <taxon>Ecdysozoa</taxon>
        <taxon>Arthropoda</taxon>
        <taxon>Hexapoda</taxon>
        <taxon>Insecta</taxon>
        <taxon>Pterygota</taxon>
        <taxon>Neoptera</taxon>
        <taxon>Endopterygota</taxon>
        <taxon>Hymenoptera</taxon>
        <taxon>Cephoidea</taxon>
        <taxon>Cephidae</taxon>
        <taxon>Cephus</taxon>
    </lineage>
</organism>
<dbReference type="GeneID" id="107274882"/>
<evidence type="ECO:0000256" key="1">
    <source>
        <dbReference type="SAM" id="SignalP"/>
    </source>
</evidence>
<feature type="signal peptide" evidence="1">
    <location>
        <begin position="1"/>
        <end position="22"/>
    </location>
</feature>